<name>A0A081K644_9GAMM</name>
<dbReference type="PANTHER" id="PTHR40043">
    <property type="entry name" value="UPF0719 INNER MEMBRANE PROTEIN YJFL"/>
    <property type="match status" value="1"/>
</dbReference>
<feature type="transmembrane region" description="Helical" evidence="7">
    <location>
        <begin position="43"/>
        <end position="67"/>
    </location>
</feature>
<dbReference type="eggNOG" id="COG3766">
    <property type="taxonomic scope" value="Bacteria"/>
</dbReference>
<feature type="transmembrane region" description="Helical" evidence="7">
    <location>
        <begin position="12"/>
        <end position="31"/>
    </location>
</feature>
<organism evidence="8 9">
    <name type="scientific">Endozoicomonas elysicola</name>
    <dbReference type="NCBI Taxonomy" id="305900"/>
    <lineage>
        <taxon>Bacteria</taxon>
        <taxon>Pseudomonadati</taxon>
        <taxon>Pseudomonadota</taxon>
        <taxon>Gammaproteobacteria</taxon>
        <taxon>Oceanospirillales</taxon>
        <taxon>Endozoicomonadaceae</taxon>
        <taxon>Endozoicomonas</taxon>
    </lineage>
</organism>
<proteinExistence type="inferred from homology"/>
<dbReference type="Proteomes" id="UP000027997">
    <property type="component" value="Unassembled WGS sequence"/>
</dbReference>
<feature type="transmembrane region" description="Helical" evidence="7">
    <location>
        <begin position="113"/>
        <end position="132"/>
    </location>
</feature>
<keyword evidence="3" id="KW-1003">Cell membrane</keyword>
<reference evidence="8 9" key="1">
    <citation type="submission" date="2014-06" db="EMBL/GenBank/DDBJ databases">
        <title>Whole Genome Sequences of Three Symbiotic Endozoicomonas Bacteria.</title>
        <authorList>
            <person name="Neave M.J."/>
            <person name="Apprill A."/>
            <person name="Voolstra C.R."/>
        </authorList>
    </citation>
    <scope>NUCLEOTIDE SEQUENCE [LARGE SCALE GENOMIC DNA]</scope>
    <source>
        <strain evidence="8 9">DSM 22380</strain>
    </source>
</reference>
<protein>
    <submittedName>
        <fullName evidence="8">Membrane protein</fullName>
    </submittedName>
</protein>
<evidence type="ECO:0000313" key="8">
    <source>
        <dbReference type="EMBL" id="KEI69620.1"/>
    </source>
</evidence>
<comment type="subcellular location">
    <subcellularLocation>
        <location evidence="1">Cell membrane</location>
        <topology evidence="1">Multi-pass membrane protein</topology>
    </subcellularLocation>
</comment>
<evidence type="ECO:0000256" key="3">
    <source>
        <dbReference type="ARBA" id="ARBA00022475"/>
    </source>
</evidence>
<dbReference type="STRING" id="305900.GV64_01665"/>
<evidence type="ECO:0000256" key="7">
    <source>
        <dbReference type="SAM" id="Phobius"/>
    </source>
</evidence>
<keyword evidence="5 7" id="KW-1133">Transmembrane helix</keyword>
<dbReference type="RefSeq" id="WP_020581942.1">
    <property type="nucleotide sequence ID" value="NZ_JOJP01000001.1"/>
</dbReference>
<evidence type="ECO:0000256" key="2">
    <source>
        <dbReference type="ARBA" id="ARBA00005779"/>
    </source>
</evidence>
<comment type="similarity">
    <text evidence="2">Belongs to the UPF0719 family.</text>
</comment>
<gene>
    <name evidence="8" type="ORF">GV64_01665</name>
</gene>
<accession>A0A081K644</accession>
<keyword evidence="9" id="KW-1185">Reference proteome</keyword>
<evidence type="ECO:0000313" key="9">
    <source>
        <dbReference type="Proteomes" id="UP000027997"/>
    </source>
</evidence>
<dbReference type="GO" id="GO:0005886">
    <property type="term" value="C:plasma membrane"/>
    <property type="evidence" value="ECO:0007669"/>
    <property type="project" value="UniProtKB-SubCell"/>
</dbReference>
<feature type="transmembrane region" description="Helical" evidence="7">
    <location>
        <begin position="79"/>
        <end position="101"/>
    </location>
</feature>
<dbReference type="PANTHER" id="PTHR40043:SF1">
    <property type="entry name" value="UPF0719 INNER MEMBRANE PROTEIN YJFL"/>
    <property type="match status" value="1"/>
</dbReference>
<dbReference type="Pfam" id="PF03994">
    <property type="entry name" value="DUF350"/>
    <property type="match status" value="1"/>
</dbReference>
<dbReference type="AlphaFoldDB" id="A0A081K644"/>
<sequence length="136" mass="14378">MVAITDYLAGVPLFLAYFAVALVLTGIYVLVYTRCTPHDEMKLIKANVPAASIAFAGSLIGFVLPLASVIENSIDLVDMALWGAVALIVQLATFFGLQLFLPKISDRISDNELASGIWLGGVSIAAGLLNAACLTY</sequence>
<dbReference type="EMBL" id="JOJP01000001">
    <property type="protein sequence ID" value="KEI69620.1"/>
    <property type="molecule type" value="Genomic_DNA"/>
</dbReference>
<keyword evidence="4 7" id="KW-0812">Transmembrane</keyword>
<evidence type="ECO:0000256" key="4">
    <source>
        <dbReference type="ARBA" id="ARBA00022692"/>
    </source>
</evidence>
<evidence type="ECO:0000256" key="1">
    <source>
        <dbReference type="ARBA" id="ARBA00004651"/>
    </source>
</evidence>
<keyword evidence="6 7" id="KW-0472">Membrane</keyword>
<comment type="caution">
    <text evidence="8">The sequence shown here is derived from an EMBL/GenBank/DDBJ whole genome shotgun (WGS) entry which is preliminary data.</text>
</comment>
<evidence type="ECO:0000256" key="6">
    <source>
        <dbReference type="ARBA" id="ARBA00023136"/>
    </source>
</evidence>
<dbReference type="InterPro" id="IPR007140">
    <property type="entry name" value="DUF350"/>
</dbReference>
<evidence type="ECO:0000256" key="5">
    <source>
        <dbReference type="ARBA" id="ARBA00022989"/>
    </source>
</evidence>